<accession>A0A3D9T9X1</accession>
<evidence type="ECO:0000313" key="3">
    <source>
        <dbReference type="Proteomes" id="UP000256661"/>
    </source>
</evidence>
<name>A0A3D9T9X1_9ACTN</name>
<comment type="caution">
    <text evidence="2">The sequence shown here is derived from an EMBL/GenBank/DDBJ whole genome shotgun (WGS) entry which is preliminary data.</text>
</comment>
<proteinExistence type="predicted"/>
<protein>
    <submittedName>
        <fullName evidence="2">Uncharacterized protein</fullName>
    </submittedName>
</protein>
<sequence>MIGESRAATSQNTGAVPGSDEASDINGHDPIVDGGLIAATTRPMVQ</sequence>
<dbReference type="Proteomes" id="UP000256661">
    <property type="component" value="Unassembled WGS sequence"/>
</dbReference>
<dbReference type="EMBL" id="QTTT01000001">
    <property type="protein sequence ID" value="REF00572.1"/>
    <property type="molecule type" value="Genomic_DNA"/>
</dbReference>
<organism evidence="2 3">
    <name type="scientific">Thermomonospora umbrina</name>
    <dbReference type="NCBI Taxonomy" id="111806"/>
    <lineage>
        <taxon>Bacteria</taxon>
        <taxon>Bacillati</taxon>
        <taxon>Actinomycetota</taxon>
        <taxon>Actinomycetes</taxon>
        <taxon>Streptosporangiales</taxon>
        <taxon>Thermomonosporaceae</taxon>
        <taxon>Thermomonospora</taxon>
    </lineage>
</organism>
<reference evidence="2 3" key="1">
    <citation type="submission" date="2018-08" db="EMBL/GenBank/DDBJ databases">
        <title>Sequencing the genomes of 1000 actinobacteria strains.</title>
        <authorList>
            <person name="Klenk H.-P."/>
        </authorList>
    </citation>
    <scope>NUCLEOTIDE SEQUENCE [LARGE SCALE GENOMIC DNA]</scope>
    <source>
        <strain evidence="2 3">DSM 43927</strain>
    </source>
</reference>
<feature type="region of interest" description="Disordered" evidence="1">
    <location>
        <begin position="1"/>
        <end position="46"/>
    </location>
</feature>
<evidence type="ECO:0000313" key="2">
    <source>
        <dbReference type="EMBL" id="REF00572.1"/>
    </source>
</evidence>
<evidence type="ECO:0000256" key="1">
    <source>
        <dbReference type="SAM" id="MobiDB-lite"/>
    </source>
</evidence>
<gene>
    <name evidence="2" type="ORF">DFJ69_6122</name>
</gene>
<keyword evidence="3" id="KW-1185">Reference proteome</keyword>
<dbReference type="AlphaFoldDB" id="A0A3D9T9X1"/>